<evidence type="ECO:0000313" key="2">
    <source>
        <dbReference type="Proteomes" id="UP000322658"/>
    </source>
</evidence>
<proteinExistence type="predicted"/>
<accession>A0A5B3GX27</accession>
<sequence>MKITIKKRTTRQVLAIERVLTPESRTALQTLPKPNKVCGVRTPLNLNDLTIGDLFSLQADGVHALIEQIASVILKVHPRRCYNERADKMLGFVFWVGRELERIAALFASTSNQPTPEEIKAGINDLDFGPFGIIDWYAHRQGYQDQDDAAKVAWVRVCECMRIDNERIAFERRLREIMANKNK</sequence>
<protein>
    <submittedName>
        <fullName evidence="1">Uncharacterized protein</fullName>
    </submittedName>
</protein>
<organism evidence="1 2">
    <name type="scientific">Alistipes shahii</name>
    <dbReference type="NCBI Taxonomy" id="328814"/>
    <lineage>
        <taxon>Bacteria</taxon>
        <taxon>Pseudomonadati</taxon>
        <taxon>Bacteroidota</taxon>
        <taxon>Bacteroidia</taxon>
        <taxon>Bacteroidales</taxon>
        <taxon>Rikenellaceae</taxon>
        <taxon>Alistipes</taxon>
    </lineage>
</organism>
<comment type="caution">
    <text evidence="1">The sequence shown here is derived from an EMBL/GenBank/DDBJ whole genome shotgun (WGS) entry which is preliminary data.</text>
</comment>
<dbReference type="EMBL" id="VVXJ01000005">
    <property type="protein sequence ID" value="KAA2377159.1"/>
    <property type="molecule type" value="Genomic_DNA"/>
</dbReference>
<dbReference type="RefSeq" id="WP_118406866.1">
    <property type="nucleotide sequence ID" value="NZ_CAUENT010000096.1"/>
</dbReference>
<name>A0A5B3GX27_9BACT</name>
<dbReference type="AlphaFoldDB" id="A0A5B3GX27"/>
<dbReference type="Proteomes" id="UP000322658">
    <property type="component" value="Unassembled WGS sequence"/>
</dbReference>
<reference evidence="1 2" key="1">
    <citation type="journal article" date="2019" name="Nat. Med.">
        <title>A library of human gut bacterial isolates paired with longitudinal multiomics data enables mechanistic microbiome research.</title>
        <authorList>
            <person name="Poyet M."/>
            <person name="Groussin M."/>
            <person name="Gibbons S.M."/>
            <person name="Avila-Pacheco J."/>
            <person name="Jiang X."/>
            <person name="Kearney S.M."/>
            <person name="Perrotta A.R."/>
            <person name="Berdy B."/>
            <person name="Zhao S."/>
            <person name="Lieberman T.D."/>
            <person name="Swanson P.K."/>
            <person name="Smith M."/>
            <person name="Roesemann S."/>
            <person name="Alexander J.E."/>
            <person name="Rich S.A."/>
            <person name="Livny J."/>
            <person name="Vlamakis H."/>
            <person name="Clish C."/>
            <person name="Bullock K."/>
            <person name="Deik A."/>
            <person name="Scott J."/>
            <person name="Pierce K.A."/>
            <person name="Xavier R.J."/>
            <person name="Alm E.J."/>
        </authorList>
    </citation>
    <scope>NUCLEOTIDE SEQUENCE [LARGE SCALE GENOMIC DNA]</scope>
    <source>
        <strain evidence="1 2">BIOML-A1</strain>
    </source>
</reference>
<evidence type="ECO:0000313" key="1">
    <source>
        <dbReference type="EMBL" id="KAA2377159.1"/>
    </source>
</evidence>
<gene>
    <name evidence="1" type="ORF">F2Y07_03200</name>
</gene>